<dbReference type="eggNOG" id="ENOG502Z8G1">
    <property type="taxonomic scope" value="Bacteria"/>
</dbReference>
<accession>U2TPY0</accession>
<dbReference type="AlphaFoldDB" id="U2TPY0"/>
<organism evidence="1 2">
    <name type="scientific">Olsenella profusa F0195</name>
    <dbReference type="NCBI Taxonomy" id="1125712"/>
    <lineage>
        <taxon>Bacteria</taxon>
        <taxon>Bacillati</taxon>
        <taxon>Actinomycetota</taxon>
        <taxon>Coriobacteriia</taxon>
        <taxon>Coriobacteriales</taxon>
        <taxon>Atopobiaceae</taxon>
        <taxon>Olsenella</taxon>
    </lineage>
</organism>
<dbReference type="STRING" id="1125712.HMPREF1316_1966"/>
<dbReference type="RefSeq" id="WP_021725998.1">
    <property type="nucleotide sequence ID" value="NZ_AWEZ01000044.1"/>
</dbReference>
<evidence type="ECO:0000313" key="2">
    <source>
        <dbReference type="Proteomes" id="UP000016638"/>
    </source>
</evidence>
<dbReference type="OrthoDB" id="1692525at2"/>
<dbReference type="Proteomes" id="UP000016638">
    <property type="component" value="Unassembled WGS sequence"/>
</dbReference>
<keyword evidence="2" id="KW-1185">Reference proteome</keyword>
<name>U2TPY0_9ACTN</name>
<proteinExistence type="predicted"/>
<dbReference type="EMBL" id="AWEZ01000044">
    <property type="protein sequence ID" value="ERL08495.1"/>
    <property type="molecule type" value="Genomic_DNA"/>
</dbReference>
<reference evidence="1 2" key="1">
    <citation type="submission" date="2013-08" db="EMBL/GenBank/DDBJ databases">
        <authorList>
            <person name="Durkin A.S."/>
            <person name="Haft D.R."/>
            <person name="McCorrison J."/>
            <person name="Torralba M."/>
            <person name="Gillis M."/>
            <person name="Haft D.H."/>
            <person name="Methe B."/>
            <person name="Sutton G."/>
            <person name="Nelson K.E."/>
        </authorList>
    </citation>
    <scope>NUCLEOTIDE SEQUENCE [LARGE SCALE GENOMIC DNA]</scope>
    <source>
        <strain evidence="1 2">F0195</strain>
    </source>
</reference>
<comment type="caution">
    <text evidence="1">The sequence shown here is derived from an EMBL/GenBank/DDBJ whole genome shotgun (WGS) entry which is preliminary data.</text>
</comment>
<gene>
    <name evidence="1" type="ORF">HMPREF1316_1966</name>
</gene>
<dbReference type="PATRIC" id="fig|1125712.3.peg.1083"/>
<sequence>MHVEFDKSVDKAEREDYIIAAAIGASTGVLNIFWQKQFDLSEAHTWGKEKVEDFVFNIAKGAGFKSDGKDLKDAVRFLEDTFPLASDKLTPEFGGGLQHHLRDFAHHPSPVGLLMSILAQFTGKGYGTDTSGAFVIFDLPADALIGKTFPEKLFYGTIIWAGHLVSDMAGSSGTLGEGTGIPGPILSFLKELSALPVFKNEGADNAFSKWISKLFNGTLVRDADGKPIRVDFRTELGVADQVLSQAKSVIANECLVRGYYFLSRLKDELSRNDVRSLKDLESIDVKRMIPTNERSLVRMLTISSSVFVLTNLGIAVCKAAVTSRGDAKRFAGGILLNLNFIGIGRMAVAIASDSKYIAEDLKDYLNKRAEEMNTFTEDFKLLRLNDRETRLLFSYQVIAVEKDIELTKNRDQSAAKSDWLEEFKTGQAGQMGRDAATYFLDEENAAEEMQKAADEDTSSWTTLLALELLLFQPYYPFDDDWKERLKGAKYKNDYAEKDFPNAQGVIDKKKIDEVKKAYKRFTGLLTGTRTRTAIIAGGTVAVGIATAGTAYVLAPFIAPAIAGEAVAGLSGAALTSASLAAVGGGSLAAGGLGMAGGTAIITGGGALLGMATTGGAALISGLGEHAEQYALNQCAQLLTVCQQLPRDDNSPSAFILHVKDHIERVRDKCLENIEAEKAKGKEGNKKSIKSMTKAAKYLERCAKELQKLADSTSEA</sequence>
<protein>
    <submittedName>
        <fullName evidence="1">Uncharacterized protein</fullName>
    </submittedName>
</protein>
<evidence type="ECO:0000313" key="1">
    <source>
        <dbReference type="EMBL" id="ERL08495.1"/>
    </source>
</evidence>